<dbReference type="AlphaFoldDB" id="A0A1C6T253"/>
<evidence type="ECO:0000313" key="5">
    <source>
        <dbReference type="Proteomes" id="UP000253958"/>
    </source>
</evidence>
<accession>A0A1C6T253</accession>
<dbReference type="RefSeq" id="WP_091329948.1">
    <property type="nucleotide sequence ID" value="NZ_CP031263.1"/>
</dbReference>
<name>A0A1C6T253_9ACTN</name>
<dbReference type="SUPFAM" id="SSF46689">
    <property type="entry name" value="Homeodomain-like"/>
    <property type="match status" value="1"/>
</dbReference>
<dbReference type="Pfam" id="PF00440">
    <property type="entry name" value="TetR_N"/>
    <property type="match status" value="1"/>
</dbReference>
<protein>
    <submittedName>
        <fullName evidence="4">TetR family transcriptional regulator</fullName>
    </submittedName>
</protein>
<reference evidence="4 5" key="2">
    <citation type="submission" date="2018-08" db="EMBL/GenBank/DDBJ databases">
        <title>Streptomyces kandeliansis sp. nov., an endophytic bacterium isolated from mangrove plant.</title>
        <authorList>
            <person name="Wang R."/>
        </authorList>
    </citation>
    <scope>NUCLEOTIDE SEQUENCE [LARGE SCALE GENOMIC DNA]</scope>
    <source>
        <strain evidence="5">H14(2018)</strain>
    </source>
</reference>
<dbReference type="PANTHER" id="PTHR30055:SF234">
    <property type="entry name" value="HTH-TYPE TRANSCRIPTIONAL REGULATOR BETI"/>
    <property type="match status" value="1"/>
</dbReference>
<dbReference type="Pfam" id="PF21351">
    <property type="entry name" value="TetR_C_41"/>
    <property type="match status" value="1"/>
</dbReference>
<dbReference type="GO" id="GO:0000976">
    <property type="term" value="F:transcription cis-regulatory region binding"/>
    <property type="evidence" value="ECO:0007669"/>
    <property type="project" value="TreeGrafter"/>
</dbReference>
<evidence type="ECO:0000313" key="4">
    <source>
        <dbReference type="EMBL" id="AXH90792.1"/>
    </source>
</evidence>
<dbReference type="InterPro" id="IPR050109">
    <property type="entry name" value="HTH-type_TetR-like_transc_reg"/>
</dbReference>
<dbReference type="GO" id="GO:0003700">
    <property type="term" value="F:DNA-binding transcription factor activity"/>
    <property type="evidence" value="ECO:0007669"/>
    <property type="project" value="TreeGrafter"/>
</dbReference>
<sequence>MARATKEQSEITGRRIRDVATALFAERGYTAVRLEEVAAAAQVTRGAVYHHYRNKQHLFEAVAAAAQQRVAAAVAGAAEAVADPWDGLVAGCRAFLTASVDDTHRRILLVDAPAVMGWRTWRSQDAAASGHHLAEAVATLAAAGHLEVNSPEATATLLSGAMNEAVLRIAEAPDRDAALVETWPDLLRLLQCLRGPRTAPVRHG</sequence>
<dbReference type="PANTHER" id="PTHR30055">
    <property type="entry name" value="HTH-TYPE TRANSCRIPTIONAL REGULATOR RUTR"/>
    <property type="match status" value="1"/>
</dbReference>
<keyword evidence="1" id="KW-0805">Transcription regulation</keyword>
<dbReference type="PRINTS" id="PR00455">
    <property type="entry name" value="HTHTETR"/>
</dbReference>
<evidence type="ECO:0000256" key="1">
    <source>
        <dbReference type="ARBA" id="ARBA00023015"/>
    </source>
</evidence>
<evidence type="ECO:0000256" key="3">
    <source>
        <dbReference type="ARBA" id="ARBA00023163"/>
    </source>
</evidence>
<proteinExistence type="predicted"/>
<dbReference type="InterPro" id="IPR001647">
    <property type="entry name" value="HTH_TetR"/>
</dbReference>
<keyword evidence="3" id="KW-0804">Transcription</keyword>
<reference evidence="4 5" key="1">
    <citation type="submission" date="2018-07" db="EMBL/GenBank/DDBJ databases">
        <authorList>
            <person name="Ye Y."/>
        </authorList>
    </citation>
    <scope>NUCLEOTIDE SEQUENCE [LARGE SCALE GENOMIC DNA]</scope>
    <source>
        <strain evidence="5">H14(2018)</strain>
    </source>
</reference>
<keyword evidence="2" id="KW-0238">DNA-binding</keyword>
<gene>
    <name evidence="4" type="ORF">DVH21_13100</name>
</gene>
<organism evidence="4 5">
    <name type="scientific">Micromonospora aurantiaca</name>
    <name type="common">nom. illeg.</name>
    <dbReference type="NCBI Taxonomy" id="47850"/>
    <lineage>
        <taxon>Bacteria</taxon>
        <taxon>Bacillati</taxon>
        <taxon>Actinomycetota</taxon>
        <taxon>Actinomycetes</taxon>
        <taxon>Micromonosporales</taxon>
        <taxon>Micromonosporaceae</taxon>
        <taxon>Micromonospora</taxon>
    </lineage>
</organism>
<dbReference type="EMBL" id="CP031263">
    <property type="protein sequence ID" value="AXH90792.1"/>
    <property type="molecule type" value="Genomic_DNA"/>
</dbReference>
<dbReference type="Proteomes" id="UP000253958">
    <property type="component" value="Chromosome"/>
</dbReference>
<dbReference type="InterPro" id="IPR049484">
    <property type="entry name" value="Rv0078-like_C"/>
</dbReference>
<dbReference type="Gene3D" id="1.10.357.10">
    <property type="entry name" value="Tetracycline Repressor, domain 2"/>
    <property type="match status" value="1"/>
</dbReference>
<dbReference type="PROSITE" id="PS50977">
    <property type="entry name" value="HTH_TETR_2"/>
    <property type="match status" value="1"/>
</dbReference>
<dbReference type="InterPro" id="IPR009057">
    <property type="entry name" value="Homeodomain-like_sf"/>
</dbReference>
<evidence type="ECO:0000256" key="2">
    <source>
        <dbReference type="ARBA" id="ARBA00023125"/>
    </source>
</evidence>